<feature type="compositionally biased region" description="Polar residues" evidence="1">
    <location>
        <begin position="1"/>
        <end position="10"/>
    </location>
</feature>
<keyword evidence="3" id="KW-1185">Reference proteome</keyword>
<dbReference type="Proteomes" id="UP000284842">
    <property type="component" value="Unassembled WGS sequence"/>
</dbReference>
<organism evidence="2 3">
    <name type="scientific">Panaeolus cyanescens</name>
    <dbReference type="NCBI Taxonomy" id="181874"/>
    <lineage>
        <taxon>Eukaryota</taxon>
        <taxon>Fungi</taxon>
        <taxon>Dikarya</taxon>
        <taxon>Basidiomycota</taxon>
        <taxon>Agaricomycotina</taxon>
        <taxon>Agaricomycetes</taxon>
        <taxon>Agaricomycetidae</taxon>
        <taxon>Agaricales</taxon>
        <taxon>Agaricineae</taxon>
        <taxon>Galeropsidaceae</taxon>
        <taxon>Panaeolus</taxon>
    </lineage>
</organism>
<dbReference type="InParanoid" id="A0A409VFQ2"/>
<reference evidence="2 3" key="1">
    <citation type="journal article" date="2018" name="Evol. Lett.">
        <title>Horizontal gene cluster transfer increased hallucinogenic mushroom diversity.</title>
        <authorList>
            <person name="Reynolds H.T."/>
            <person name="Vijayakumar V."/>
            <person name="Gluck-Thaler E."/>
            <person name="Korotkin H.B."/>
            <person name="Matheny P.B."/>
            <person name="Slot J.C."/>
        </authorList>
    </citation>
    <scope>NUCLEOTIDE SEQUENCE [LARGE SCALE GENOMIC DNA]</scope>
    <source>
        <strain evidence="2 3">2629</strain>
    </source>
</reference>
<dbReference type="EMBL" id="NHTK01006077">
    <property type="protein sequence ID" value="PPQ65088.1"/>
    <property type="molecule type" value="Genomic_DNA"/>
</dbReference>
<feature type="region of interest" description="Disordered" evidence="1">
    <location>
        <begin position="421"/>
        <end position="441"/>
    </location>
</feature>
<evidence type="ECO:0000256" key="1">
    <source>
        <dbReference type="SAM" id="MobiDB-lite"/>
    </source>
</evidence>
<comment type="caution">
    <text evidence="2">The sequence shown here is derived from an EMBL/GenBank/DDBJ whole genome shotgun (WGS) entry which is preliminary data.</text>
</comment>
<feature type="compositionally biased region" description="Basic and acidic residues" evidence="1">
    <location>
        <begin position="17"/>
        <end position="28"/>
    </location>
</feature>
<gene>
    <name evidence="2" type="ORF">CVT24_003042</name>
</gene>
<feature type="region of interest" description="Disordered" evidence="1">
    <location>
        <begin position="494"/>
        <end position="524"/>
    </location>
</feature>
<feature type="compositionally biased region" description="Low complexity" evidence="1">
    <location>
        <begin position="316"/>
        <end position="329"/>
    </location>
</feature>
<feature type="compositionally biased region" description="Basic residues" evidence="1">
    <location>
        <begin position="424"/>
        <end position="433"/>
    </location>
</feature>
<feature type="region of interest" description="Disordered" evidence="1">
    <location>
        <begin position="115"/>
        <end position="141"/>
    </location>
</feature>
<name>A0A409VFQ2_9AGAR</name>
<feature type="region of interest" description="Disordered" evidence="1">
    <location>
        <begin position="301"/>
        <end position="329"/>
    </location>
</feature>
<evidence type="ECO:0000313" key="3">
    <source>
        <dbReference type="Proteomes" id="UP000284842"/>
    </source>
</evidence>
<evidence type="ECO:0000313" key="2">
    <source>
        <dbReference type="EMBL" id="PPQ65088.1"/>
    </source>
</evidence>
<dbReference type="AlphaFoldDB" id="A0A409VFQ2"/>
<proteinExistence type="predicted"/>
<feature type="compositionally biased region" description="Basic and acidic residues" evidence="1">
    <location>
        <begin position="513"/>
        <end position="522"/>
    </location>
</feature>
<dbReference type="OrthoDB" id="3056056at2759"/>
<accession>A0A409VFQ2</accession>
<feature type="region of interest" description="Disordered" evidence="1">
    <location>
        <begin position="1"/>
        <end position="28"/>
    </location>
</feature>
<sequence>MASVSRTMTRFPTAMMPREEHEPNLDKMPDVDLLSTARTTRKTLERLAPFAKMRPATGTSALVNKIVEKINAYIELVDTSMHTSQLGYQLARDVVVASDPVEKAAGWDADFEVSSNVGSDYRPSRPNSPPPPDGLPSGPAGAPSIAELAVKGYEMAKQVEQGFNNISQALYKIAAATKESKLVVVVPPDPTHTGTLKLNLKDVATDLVANLSLLSEFSQKASGLAEWWTWARDEFAPEASSTHGSVEGEPTGGILAPGAVFKAAPMELSDSVSTDWEDLKGEDITQVTGWKANLKRQMTASKANLANATSRKRSSTMRSATAASRPAARRMNTAEIQRDAAKFAKWRQVQHNFEQYYRIINSSHARYPDLLPTSSTAWETVAPLIPLQNVNEEQGEGASSGYLTPPQQAQSMIHFDPDTETTQVRRRHTRRNSRASQTSVHSTTLMIFGSKELGIKLRGRSGALSYVEQKENRKRELNRKSVLWIEEEKKKEHDEELLDDADSRRRRSGVASRTEKERDEHAVPLLAGTEEADALINDDVLTKKTRWWCCS</sequence>
<protein>
    <submittedName>
        <fullName evidence="2">Uncharacterized protein</fullName>
    </submittedName>
</protein>